<dbReference type="NCBIfam" id="NF033517">
    <property type="entry name" value="transpos_IS66"/>
    <property type="match status" value="1"/>
</dbReference>
<comment type="caution">
    <text evidence="4">The sequence shown here is derived from an EMBL/GenBank/DDBJ whole genome shotgun (WGS) entry which is preliminary data.</text>
</comment>
<dbReference type="Proteomes" id="UP000736373">
    <property type="component" value="Unassembled WGS sequence"/>
</dbReference>
<feature type="domain" description="DUF6444" evidence="3">
    <location>
        <begin position="3"/>
        <end position="80"/>
    </location>
</feature>
<dbReference type="PANTHER" id="PTHR33678:SF1">
    <property type="entry name" value="BLL1576 PROTEIN"/>
    <property type="match status" value="1"/>
</dbReference>
<dbReference type="InterPro" id="IPR052344">
    <property type="entry name" value="Transposase-related"/>
</dbReference>
<reference evidence="4 5" key="1">
    <citation type="submission" date="2019-09" db="EMBL/GenBank/DDBJ databases">
        <title>Paraburkholderia podalyriae sp. nov., A South African Podalyria-associated rhizobium.</title>
        <authorList>
            <person name="Mavima L."/>
            <person name="Beukes C.W."/>
            <person name="Palmer M."/>
            <person name="De Meyer S.E."/>
            <person name="James E.K."/>
            <person name="Maluk M."/>
            <person name="Avontuur J.R."/>
            <person name="Chan W.Y."/>
            <person name="Venter S.N."/>
            <person name="Steenkamp E.T."/>
        </authorList>
    </citation>
    <scope>NUCLEOTIDE SEQUENCE [LARGE SCALE GENOMIC DNA]</scope>
    <source>
        <strain evidence="4 5">WC7.3b</strain>
    </source>
</reference>
<evidence type="ECO:0000259" key="2">
    <source>
        <dbReference type="Pfam" id="PF03050"/>
    </source>
</evidence>
<evidence type="ECO:0000313" key="5">
    <source>
        <dbReference type="Proteomes" id="UP000736373"/>
    </source>
</evidence>
<dbReference type="InterPro" id="IPR004291">
    <property type="entry name" value="Transposase_IS66_central"/>
</dbReference>
<organism evidence="4 5">
    <name type="scientific">Paraburkholderia podalyriae</name>
    <dbReference type="NCBI Taxonomy" id="1938811"/>
    <lineage>
        <taxon>Bacteria</taxon>
        <taxon>Pseudomonadati</taxon>
        <taxon>Pseudomonadota</taxon>
        <taxon>Betaproteobacteria</taxon>
        <taxon>Burkholderiales</taxon>
        <taxon>Burkholderiaceae</taxon>
        <taxon>Paraburkholderia</taxon>
    </lineage>
</organism>
<protein>
    <submittedName>
        <fullName evidence="4">IS66 family transposase</fullName>
    </submittedName>
</protein>
<sequence length="478" mass="53190">MQVPDLKSMTHEQKDALIIELMPLVNALLKRVDELEARLGKDSHNSSKPPSSDGLRRKPKSLRERGKAKVGGQPGHKGNTLKRVGQPEHIEIHPVAPLCDTCGQPIAREDVSISAESRQVIDLPAIRFEVTEHRVEQAQCGCGKVHRAAFPEGVNRPVQYGAQIKAAAVYLTQYLQMPVDRTAQALKEMFGVRMSTGTIQNCINEAAIALTPSVAQIRQALQQAGVVHFDESGVHVAGKLHWLHSASTAVLSWLGAHQKRGKEAMDSHGILPSFTGVAVHDGWAPYTHYECEHALCNAHHLRELIFISETTQQAWAAQIIDLLRQACGEVGRSIDQGAQSLSKKRQRYYRQRSSELIAEGRRLNPQQERTPSGAKQRGKVRQSPAFNLLARLERHADQVWRFTVDHRVPFTNNQAERDIRMPKLKQKVSGCFRSQDGLDAFCTIRSYLATLRKQSRSLFEALAHAFAGNVLSPMPTAE</sequence>
<evidence type="ECO:0000256" key="1">
    <source>
        <dbReference type="SAM" id="MobiDB-lite"/>
    </source>
</evidence>
<feature type="region of interest" description="Disordered" evidence="1">
    <location>
        <begin position="359"/>
        <end position="380"/>
    </location>
</feature>
<keyword evidence="5" id="KW-1185">Reference proteome</keyword>
<proteinExistence type="predicted"/>
<feature type="region of interest" description="Disordered" evidence="1">
    <location>
        <begin position="40"/>
        <end position="87"/>
    </location>
</feature>
<name>A0ABR7Q049_9BURK</name>
<gene>
    <name evidence="4" type="ORF">F6X42_37200</name>
</gene>
<dbReference type="Pfam" id="PF20042">
    <property type="entry name" value="DUF6444"/>
    <property type="match status" value="1"/>
</dbReference>
<dbReference type="InterPro" id="IPR045618">
    <property type="entry name" value="DUF6444"/>
</dbReference>
<evidence type="ECO:0000313" key="4">
    <source>
        <dbReference type="EMBL" id="MBC8751910.1"/>
    </source>
</evidence>
<evidence type="ECO:0000259" key="3">
    <source>
        <dbReference type="Pfam" id="PF20042"/>
    </source>
</evidence>
<dbReference type="EMBL" id="VZQQ01000072">
    <property type="protein sequence ID" value="MBC8751910.1"/>
    <property type="molecule type" value="Genomic_DNA"/>
</dbReference>
<feature type="domain" description="Transposase IS66 central" evidence="2">
    <location>
        <begin position="159"/>
        <end position="438"/>
    </location>
</feature>
<dbReference type="RefSeq" id="WP_187638803.1">
    <property type="nucleotide sequence ID" value="NZ_VZQQ01000072.1"/>
</dbReference>
<dbReference type="PANTHER" id="PTHR33678">
    <property type="entry name" value="BLL1576 PROTEIN"/>
    <property type="match status" value="1"/>
</dbReference>
<accession>A0ABR7Q049</accession>
<dbReference type="Pfam" id="PF03050">
    <property type="entry name" value="DDE_Tnp_IS66"/>
    <property type="match status" value="1"/>
</dbReference>